<dbReference type="Pfam" id="PF01706">
    <property type="entry name" value="FliG_C"/>
    <property type="match status" value="1"/>
</dbReference>
<keyword evidence="16" id="KW-1185">Reference proteome</keyword>
<organism evidence="15 16">
    <name type="scientific">Oceaniovalibus guishaninsula JLT2003</name>
    <dbReference type="NCBI Taxonomy" id="1231392"/>
    <lineage>
        <taxon>Bacteria</taxon>
        <taxon>Pseudomonadati</taxon>
        <taxon>Pseudomonadota</taxon>
        <taxon>Alphaproteobacteria</taxon>
        <taxon>Rhodobacterales</taxon>
        <taxon>Roseobacteraceae</taxon>
        <taxon>Oceaniovalibus</taxon>
    </lineage>
</organism>
<keyword evidence="9" id="KW-0975">Bacterial flagellum</keyword>
<keyword evidence="15" id="KW-0282">Flagellum</keyword>
<dbReference type="Pfam" id="PF14841">
    <property type="entry name" value="FliG_M"/>
    <property type="match status" value="1"/>
</dbReference>
<comment type="subcellular location">
    <subcellularLocation>
        <location evidence="1">Bacterial flagellum basal body</location>
    </subcellularLocation>
    <subcellularLocation>
        <location evidence="2">Cell membrane</location>
        <topology evidence="2">Peripheral membrane protein</topology>
        <orientation evidence="2">Cytoplasmic side</orientation>
    </subcellularLocation>
</comment>
<feature type="domain" description="Flagellar motor switch protein FliG N-terminal" evidence="14">
    <location>
        <begin position="23"/>
        <end position="118"/>
    </location>
</feature>
<keyword evidence="8" id="KW-0472">Membrane</keyword>
<protein>
    <recommendedName>
        <fullName evidence="4">Flagellar motor switch protein FliG</fullName>
    </recommendedName>
</protein>
<dbReference type="GO" id="GO:0005886">
    <property type="term" value="C:plasma membrane"/>
    <property type="evidence" value="ECO:0007669"/>
    <property type="project" value="UniProtKB-SubCell"/>
</dbReference>
<keyword evidence="7" id="KW-0283">Flagellar rotation</keyword>
<evidence type="ECO:0000256" key="7">
    <source>
        <dbReference type="ARBA" id="ARBA00022779"/>
    </source>
</evidence>
<evidence type="ECO:0000256" key="2">
    <source>
        <dbReference type="ARBA" id="ARBA00004413"/>
    </source>
</evidence>
<dbReference type="GO" id="GO:0006935">
    <property type="term" value="P:chemotaxis"/>
    <property type="evidence" value="ECO:0007669"/>
    <property type="project" value="UniProtKB-KW"/>
</dbReference>
<dbReference type="GO" id="GO:0003774">
    <property type="term" value="F:cytoskeletal motor activity"/>
    <property type="evidence" value="ECO:0007669"/>
    <property type="project" value="InterPro"/>
</dbReference>
<evidence type="ECO:0000259" key="14">
    <source>
        <dbReference type="Pfam" id="PF14842"/>
    </source>
</evidence>
<evidence type="ECO:0000256" key="5">
    <source>
        <dbReference type="ARBA" id="ARBA00022475"/>
    </source>
</evidence>
<feature type="domain" description="Flagellar motor switch protein FliG middle" evidence="13">
    <location>
        <begin position="134"/>
        <end position="203"/>
    </location>
</feature>
<evidence type="ECO:0000313" key="16">
    <source>
        <dbReference type="Proteomes" id="UP000006765"/>
    </source>
</evidence>
<dbReference type="InterPro" id="IPR011002">
    <property type="entry name" value="FliG_a-hlx"/>
</dbReference>
<dbReference type="InterPro" id="IPR023087">
    <property type="entry name" value="Flg_Motor_Flig_C"/>
</dbReference>
<dbReference type="Pfam" id="PF14842">
    <property type="entry name" value="FliG_N"/>
    <property type="match status" value="1"/>
</dbReference>
<evidence type="ECO:0000256" key="8">
    <source>
        <dbReference type="ARBA" id="ARBA00023136"/>
    </source>
</evidence>
<dbReference type="eggNOG" id="COG1536">
    <property type="taxonomic scope" value="Bacteria"/>
</dbReference>
<dbReference type="Gene3D" id="1.10.220.30">
    <property type="match status" value="3"/>
</dbReference>
<dbReference type="RefSeq" id="WP_007425822.1">
    <property type="nucleotide sequence ID" value="NZ_AMGO01000010.1"/>
</dbReference>
<evidence type="ECO:0000313" key="15">
    <source>
        <dbReference type="EMBL" id="EKE45191.1"/>
    </source>
</evidence>
<evidence type="ECO:0000256" key="1">
    <source>
        <dbReference type="ARBA" id="ARBA00004117"/>
    </source>
</evidence>
<evidence type="ECO:0000256" key="10">
    <source>
        <dbReference type="ARBA" id="ARBA00025598"/>
    </source>
</evidence>
<name>K2GRI4_9RHOB</name>
<dbReference type="Proteomes" id="UP000006765">
    <property type="component" value="Unassembled WGS sequence"/>
</dbReference>
<evidence type="ECO:0000256" key="4">
    <source>
        <dbReference type="ARBA" id="ARBA00021870"/>
    </source>
</evidence>
<dbReference type="STRING" id="1231392.OCGS_0669"/>
<dbReference type="SUPFAM" id="SSF48029">
    <property type="entry name" value="FliG"/>
    <property type="match status" value="2"/>
</dbReference>
<evidence type="ECO:0000259" key="13">
    <source>
        <dbReference type="Pfam" id="PF14841"/>
    </source>
</evidence>
<dbReference type="EMBL" id="AMGO01000010">
    <property type="protein sequence ID" value="EKE45191.1"/>
    <property type="molecule type" value="Genomic_DNA"/>
</dbReference>
<keyword evidence="15" id="KW-0966">Cell projection</keyword>
<feature type="domain" description="Flagellar motor switch protein FliG C-terminal" evidence="12">
    <location>
        <begin position="236"/>
        <end position="345"/>
    </location>
</feature>
<dbReference type="AlphaFoldDB" id="K2GRI4"/>
<reference evidence="15 16" key="1">
    <citation type="journal article" date="2012" name="J. Bacteriol.">
        <title>Draft Genome Sequence of Oceaniovalibus guishaninsula JLT2003T.</title>
        <authorList>
            <person name="Tang K."/>
            <person name="Liu K."/>
            <person name="Jiao N."/>
        </authorList>
    </citation>
    <scope>NUCLEOTIDE SEQUENCE [LARGE SCALE GENOMIC DNA]</scope>
    <source>
        <strain evidence="15 16">JLT2003</strain>
    </source>
</reference>
<comment type="caution">
    <text evidence="15">The sequence shown here is derived from an EMBL/GenBank/DDBJ whole genome shotgun (WGS) entry which is preliminary data.</text>
</comment>
<dbReference type="PANTHER" id="PTHR30534">
    <property type="entry name" value="FLAGELLAR MOTOR SWITCH PROTEIN FLIG"/>
    <property type="match status" value="1"/>
</dbReference>
<dbReference type="PRINTS" id="PR00954">
    <property type="entry name" value="FLGMOTORFLIG"/>
</dbReference>
<dbReference type="InterPro" id="IPR000090">
    <property type="entry name" value="Flg_Motor_Flig"/>
</dbReference>
<evidence type="ECO:0000256" key="9">
    <source>
        <dbReference type="ARBA" id="ARBA00023143"/>
    </source>
</evidence>
<keyword evidence="6" id="KW-0145">Chemotaxis</keyword>
<dbReference type="GO" id="GO:0071973">
    <property type="term" value="P:bacterial-type flagellum-dependent cell motility"/>
    <property type="evidence" value="ECO:0007669"/>
    <property type="project" value="InterPro"/>
</dbReference>
<dbReference type="InterPro" id="IPR028263">
    <property type="entry name" value="FliG_N"/>
</dbReference>
<evidence type="ECO:0000259" key="12">
    <source>
        <dbReference type="Pfam" id="PF01706"/>
    </source>
</evidence>
<sequence>MTTDIALAPRGQLANRPPQGAPLTRRQKAAIVVRLLLAEGAQLPLSKLPEPLQAELTTQMCQMRYIDRVTMRAVVEEFAEELDSIGLAFPGGIEGTLELLEGAISPEMAARLRRQAGAIWTDDPWEAIAAMDADRLLPLIDRESPEIAAVILSKLKVAHAAELLGRLPGQKARRLTLAVSETSDIAPDAVRRIGLALAAELKAEPVRAFPAAAVERLGAILNESPAVTREDVLAGLDADDADLARQIRRAIFTFEDIPDRLRPLDAPAAARAADPDMLRTVIAGADDRTTAAVEFLLANISTRLADALREEAAEREKPDARENEAAQNAIVAAIREAAGRGEITLRSSDEA</sequence>
<proteinExistence type="inferred from homology"/>
<evidence type="ECO:0000256" key="11">
    <source>
        <dbReference type="SAM" id="MobiDB-lite"/>
    </source>
</evidence>
<keyword evidence="15" id="KW-0969">Cilium</keyword>
<comment type="function">
    <text evidence="10">FliG is one of three proteins (FliG, FliN, FliM) that forms the rotor-mounted switch complex (C ring), located at the base of the basal body. This complex interacts with the CheY and CheZ chemotaxis proteins, in addition to contacting components of the motor that determine the direction of flagellar rotation.</text>
</comment>
<dbReference type="OrthoDB" id="7616820at2"/>
<dbReference type="GO" id="GO:0009425">
    <property type="term" value="C:bacterial-type flagellum basal body"/>
    <property type="evidence" value="ECO:0007669"/>
    <property type="project" value="UniProtKB-SubCell"/>
</dbReference>
<dbReference type="InterPro" id="IPR032779">
    <property type="entry name" value="FliG_M"/>
</dbReference>
<feature type="region of interest" description="Disordered" evidence="11">
    <location>
        <begin position="1"/>
        <end position="22"/>
    </location>
</feature>
<dbReference type="PANTHER" id="PTHR30534:SF0">
    <property type="entry name" value="FLAGELLAR MOTOR SWITCH PROTEIN FLIG"/>
    <property type="match status" value="1"/>
</dbReference>
<accession>K2GRI4</accession>
<gene>
    <name evidence="15" type="ORF">OCGS_0669</name>
</gene>
<keyword evidence="5" id="KW-1003">Cell membrane</keyword>
<comment type="similarity">
    <text evidence="3">Belongs to the FliG family.</text>
</comment>
<evidence type="ECO:0000256" key="6">
    <source>
        <dbReference type="ARBA" id="ARBA00022500"/>
    </source>
</evidence>
<evidence type="ECO:0000256" key="3">
    <source>
        <dbReference type="ARBA" id="ARBA00010299"/>
    </source>
</evidence>